<protein>
    <recommendedName>
        <fullName evidence="3">Propionyl-coenzyme A carboxylase alpha polypeptide</fullName>
    </recommendedName>
</protein>
<dbReference type="RefSeq" id="WP_320226611.1">
    <property type="nucleotide sequence ID" value="NZ_JAVIJB010000010.1"/>
</dbReference>
<dbReference type="Proteomes" id="UP001271249">
    <property type="component" value="Unassembled WGS sequence"/>
</dbReference>
<gene>
    <name evidence="1" type="ORF">RFN29_13740</name>
</gene>
<name>A0ABU4Z3P0_9HYPH</name>
<reference evidence="1 2" key="1">
    <citation type="submission" date="2023-08" db="EMBL/GenBank/DDBJ databases">
        <title>Implementing the SeqCode for naming new Mesorhizobium species isolated from Vachellia karroo root nodules.</title>
        <authorList>
            <person name="Van Lill M."/>
        </authorList>
    </citation>
    <scope>NUCLEOTIDE SEQUENCE [LARGE SCALE GENOMIC DNA]</scope>
    <source>
        <strain evidence="1 2">VK22B</strain>
    </source>
</reference>
<organism evidence="1 2">
    <name type="scientific">Mesorhizobium captivum</name>
    <dbReference type="NCBI Taxonomy" id="3072319"/>
    <lineage>
        <taxon>Bacteria</taxon>
        <taxon>Pseudomonadati</taxon>
        <taxon>Pseudomonadota</taxon>
        <taxon>Alphaproteobacteria</taxon>
        <taxon>Hyphomicrobiales</taxon>
        <taxon>Phyllobacteriaceae</taxon>
        <taxon>Mesorhizobium</taxon>
    </lineage>
</organism>
<dbReference type="EMBL" id="JAVIJC010000012">
    <property type="protein sequence ID" value="MDX8492637.1"/>
    <property type="molecule type" value="Genomic_DNA"/>
</dbReference>
<proteinExistence type="predicted"/>
<keyword evidence="2" id="KW-1185">Reference proteome</keyword>
<evidence type="ECO:0000313" key="1">
    <source>
        <dbReference type="EMBL" id="MDX8492637.1"/>
    </source>
</evidence>
<evidence type="ECO:0008006" key="3">
    <source>
        <dbReference type="Google" id="ProtNLM"/>
    </source>
</evidence>
<evidence type="ECO:0000313" key="2">
    <source>
        <dbReference type="Proteomes" id="UP001271249"/>
    </source>
</evidence>
<comment type="caution">
    <text evidence="1">The sequence shown here is derived from an EMBL/GenBank/DDBJ whole genome shotgun (WGS) entry which is preliminary data.</text>
</comment>
<accession>A0ABU4Z3P0</accession>
<sequence length="56" mass="6070">MMLRLIASVAPSFPIGQHAPIAKIKGAIRLSFAGYRLSLPPSERPGRYGNHGRKIA</sequence>